<dbReference type="EMBL" id="FOZM01000001">
    <property type="protein sequence ID" value="SFS13971.1"/>
    <property type="molecule type" value="Genomic_DNA"/>
</dbReference>
<sequence length="367" mass="39358">MTQLRTTMKAAVVALLGSAAIAQDLPVIDGAGLDLISELRLPSDTAVDGVPFGGISGLFPLSEGRYVALSDDRSEKGPARFYELAIGVGEGHVFAVEILSQTTIMTEEGTPYETKTVDPEGIVFDAENGNYIWVSEVDLNKDPTIHVMSPSGEHMGRYDLPAGYFGTAEGTGDVDAASLESIAITPDGGTLFIATENALQQDGPRASSTQVSPVRIVQIDKNSGEVAAEYLYIVDTVGTVALDEDRPWSDNGQTELYSLGDGRLIATERNGWHVANFEFHFAIKAYLVDLNGATDIKDIPSLAEAEVARIQPARKTLLVDFAQLELESVDNIEAMAPGPMVNGAPTVLFVSDNNFDGRQVTRFVLMQ</sequence>
<feature type="domain" description="Phytase-like" evidence="2">
    <location>
        <begin position="51"/>
        <end position="355"/>
    </location>
</feature>
<name>A0A1I6ME88_9RHOB</name>
<organism evidence="3 4">
    <name type="scientific">Yoonia litorea</name>
    <dbReference type="NCBI Taxonomy" id="1123755"/>
    <lineage>
        <taxon>Bacteria</taxon>
        <taxon>Pseudomonadati</taxon>
        <taxon>Pseudomonadota</taxon>
        <taxon>Alphaproteobacteria</taxon>
        <taxon>Rhodobacterales</taxon>
        <taxon>Paracoccaceae</taxon>
        <taxon>Yoonia</taxon>
    </lineage>
</organism>
<feature type="signal peptide" evidence="1">
    <location>
        <begin position="1"/>
        <end position="22"/>
    </location>
</feature>
<feature type="chain" id="PRO_5011642297" evidence="1">
    <location>
        <begin position="23"/>
        <end position="367"/>
    </location>
</feature>
<dbReference type="Pfam" id="PF13449">
    <property type="entry name" value="Phytase-like"/>
    <property type="match status" value="1"/>
</dbReference>
<accession>A0A1I6ME88</accession>
<keyword evidence="1" id="KW-0732">Signal</keyword>
<keyword evidence="4" id="KW-1185">Reference proteome</keyword>
<evidence type="ECO:0000256" key="1">
    <source>
        <dbReference type="SAM" id="SignalP"/>
    </source>
</evidence>
<dbReference type="PANTHER" id="PTHR37957">
    <property type="entry name" value="BLR7070 PROTEIN"/>
    <property type="match status" value="1"/>
</dbReference>
<evidence type="ECO:0000313" key="4">
    <source>
        <dbReference type="Proteomes" id="UP000198926"/>
    </source>
</evidence>
<dbReference type="AlphaFoldDB" id="A0A1I6ME88"/>
<dbReference type="RefSeq" id="WP_165606555.1">
    <property type="nucleotide sequence ID" value="NZ_FOZM01000001.1"/>
</dbReference>
<reference evidence="3 4" key="1">
    <citation type="submission" date="2016-10" db="EMBL/GenBank/DDBJ databases">
        <authorList>
            <person name="de Groot N.N."/>
        </authorList>
    </citation>
    <scope>NUCLEOTIDE SEQUENCE [LARGE SCALE GENOMIC DNA]</scope>
    <source>
        <strain evidence="3 4">DSM 29433</strain>
    </source>
</reference>
<gene>
    <name evidence="3" type="ORF">SAMN05444714_1631</name>
</gene>
<dbReference type="STRING" id="1123755.SAMN05444714_1631"/>
<evidence type="ECO:0000313" key="3">
    <source>
        <dbReference type="EMBL" id="SFS13971.1"/>
    </source>
</evidence>
<dbReference type="PANTHER" id="PTHR37957:SF1">
    <property type="entry name" value="PHYTASE-LIKE DOMAIN-CONTAINING PROTEIN"/>
    <property type="match status" value="1"/>
</dbReference>
<dbReference type="SUPFAM" id="SSF75011">
    <property type="entry name" value="3-carboxy-cis,cis-mucoante lactonizing enzyme"/>
    <property type="match status" value="1"/>
</dbReference>
<dbReference type="InterPro" id="IPR027372">
    <property type="entry name" value="Phytase-like_dom"/>
</dbReference>
<dbReference type="Proteomes" id="UP000198926">
    <property type="component" value="Unassembled WGS sequence"/>
</dbReference>
<protein>
    <submittedName>
        <fullName evidence="3">Uncharacterized conserved protein</fullName>
    </submittedName>
</protein>
<proteinExistence type="predicted"/>
<evidence type="ECO:0000259" key="2">
    <source>
        <dbReference type="Pfam" id="PF13449"/>
    </source>
</evidence>